<dbReference type="GO" id="GO:0016787">
    <property type="term" value="F:hydrolase activity"/>
    <property type="evidence" value="ECO:0007669"/>
    <property type="project" value="UniProtKB-KW"/>
</dbReference>
<dbReference type="Gene3D" id="3.40.710.10">
    <property type="entry name" value="DD-peptidase/beta-lactamase superfamily"/>
    <property type="match status" value="1"/>
</dbReference>
<organism evidence="2 3">
    <name type="scientific">Bacillus cereus</name>
    <dbReference type="NCBI Taxonomy" id="1396"/>
    <lineage>
        <taxon>Bacteria</taxon>
        <taxon>Bacillati</taxon>
        <taxon>Bacillota</taxon>
        <taxon>Bacilli</taxon>
        <taxon>Bacillales</taxon>
        <taxon>Bacillaceae</taxon>
        <taxon>Bacillus</taxon>
        <taxon>Bacillus cereus group</taxon>
    </lineage>
</organism>
<comment type="caution">
    <text evidence="2">The sequence shown here is derived from an EMBL/GenBank/DDBJ whole genome shotgun (WGS) entry which is preliminary data.</text>
</comment>
<evidence type="ECO:0000313" key="3">
    <source>
        <dbReference type="Proteomes" id="UP000190906"/>
    </source>
</evidence>
<evidence type="ECO:0000259" key="1">
    <source>
        <dbReference type="Pfam" id="PF00144"/>
    </source>
</evidence>
<accession>A0A1S9TL33</accession>
<gene>
    <name evidence="2" type="ORF">BW897_21075</name>
</gene>
<dbReference type="RefSeq" id="WP_078205145.1">
    <property type="nucleotide sequence ID" value="NZ_MUAJ01000023.1"/>
</dbReference>
<dbReference type="SUPFAM" id="SSF56601">
    <property type="entry name" value="beta-lactamase/transpeptidase-like"/>
    <property type="match status" value="1"/>
</dbReference>
<protein>
    <submittedName>
        <fullName evidence="2">6-aminohexanoate hydrolase</fullName>
    </submittedName>
</protein>
<sequence length="318" mass="35876">MKTAEKLDCIIKEEYKNINGMLVVQRGNVVFENYYNGYGPDDACHVASVTKTIISALIGICIDKGYIKSVNQKVIEFFPEYNLKASEVTVRHLLTMTAPYPYVDWQEPLEELCTQMDWVKYTLSRAGKGGEIGSFKYSSAGAHVLSAIITSVTGKSAREFANEYLFQPIGIREIPNYNMKAFGFDDLFGKDVKGWVHDPNGISTGGWGLTLAARDMAKFGQMYLNEGIHNGKEILSKSWVQESIAMNSNQYGYLWWLREEDGVFSYCAMGDGGNMICCIPEKELVVVIASEIIPEAQDRWRLIKECIFPYLKVLQKLQ</sequence>
<name>A0A1S9TL33_BACCE</name>
<dbReference type="InterPro" id="IPR050789">
    <property type="entry name" value="Diverse_Enzym_Activities"/>
</dbReference>
<evidence type="ECO:0000313" key="2">
    <source>
        <dbReference type="EMBL" id="OOR10678.1"/>
    </source>
</evidence>
<dbReference type="Pfam" id="PF00144">
    <property type="entry name" value="Beta-lactamase"/>
    <property type="match status" value="1"/>
</dbReference>
<reference evidence="2 3" key="1">
    <citation type="submission" date="2017-01" db="EMBL/GenBank/DDBJ databases">
        <title>Bacillus cereus isolates.</title>
        <authorList>
            <person name="Beno S.M."/>
        </authorList>
    </citation>
    <scope>NUCLEOTIDE SEQUENCE [LARGE SCALE GENOMIC DNA]</scope>
    <source>
        <strain evidence="2 3">FSL H8-0485</strain>
    </source>
</reference>
<dbReference type="Proteomes" id="UP000190906">
    <property type="component" value="Unassembled WGS sequence"/>
</dbReference>
<dbReference type="PANTHER" id="PTHR43283">
    <property type="entry name" value="BETA-LACTAMASE-RELATED"/>
    <property type="match status" value="1"/>
</dbReference>
<dbReference type="AlphaFoldDB" id="A0A1S9TL33"/>
<keyword evidence="2" id="KW-0378">Hydrolase</keyword>
<dbReference type="InterPro" id="IPR001466">
    <property type="entry name" value="Beta-lactam-related"/>
</dbReference>
<feature type="domain" description="Beta-lactamase-related" evidence="1">
    <location>
        <begin position="21"/>
        <end position="294"/>
    </location>
</feature>
<proteinExistence type="predicted"/>
<dbReference type="EMBL" id="MUAJ01000023">
    <property type="protein sequence ID" value="OOR10678.1"/>
    <property type="molecule type" value="Genomic_DNA"/>
</dbReference>
<dbReference type="InterPro" id="IPR012338">
    <property type="entry name" value="Beta-lactam/transpept-like"/>
</dbReference>
<dbReference type="PANTHER" id="PTHR43283:SF7">
    <property type="entry name" value="BETA-LACTAMASE-RELATED DOMAIN-CONTAINING PROTEIN"/>
    <property type="match status" value="1"/>
</dbReference>